<evidence type="ECO:0000313" key="4">
    <source>
        <dbReference type="Proteomes" id="UP001235939"/>
    </source>
</evidence>
<sequence length="109" mass="11920">MSHALFLLVDLLKVLSSDGPAASFGVSYARPGYSDLFALVEDIEDPKASKPSRSRGKMATTAYKNASKNKHVVQDSDTDTDSSEDEETFKSKPARKKKRTTMACDLDSD</sequence>
<organism evidence="3 4">
    <name type="scientific">Cordylochernes scorpioides</name>
    <dbReference type="NCBI Taxonomy" id="51811"/>
    <lineage>
        <taxon>Eukaryota</taxon>
        <taxon>Metazoa</taxon>
        <taxon>Ecdysozoa</taxon>
        <taxon>Arthropoda</taxon>
        <taxon>Chelicerata</taxon>
        <taxon>Arachnida</taxon>
        <taxon>Pseudoscorpiones</taxon>
        <taxon>Cheliferoidea</taxon>
        <taxon>Chernetidae</taxon>
        <taxon>Cordylochernes</taxon>
    </lineage>
</organism>
<evidence type="ECO:0000256" key="2">
    <source>
        <dbReference type="SAM" id="SignalP"/>
    </source>
</evidence>
<evidence type="ECO:0000313" key="3">
    <source>
        <dbReference type="EMBL" id="UYV77017.1"/>
    </source>
</evidence>
<reference evidence="3 4" key="1">
    <citation type="submission" date="2022-01" db="EMBL/GenBank/DDBJ databases">
        <title>A chromosomal length assembly of Cordylochernes scorpioides.</title>
        <authorList>
            <person name="Zeh D."/>
            <person name="Zeh J."/>
        </authorList>
    </citation>
    <scope>NUCLEOTIDE SEQUENCE [LARGE SCALE GENOMIC DNA]</scope>
    <source>
        <strain evidence="3">IN4F17</strain>
        <tissue evidence="3">Whole Body</tissue>
    </source>
</reference>
<protein>
    <submittedName>
        <fullName evidence="3">Uncharacterized protein</fullName>
    </submittedName>
</protein>
<name>A0ABY6L980_9ARAC</name>
<keyword evidence="4" id="KW-1185">Reference proteome</keyword>
<feature type="chain" id="PRO_5047115786" evidence="2">
    <location>
        <begin position="17"/>
        <end position="109"/>
    </location>
</feature>
<accession>A0ABY6L980</accession>
<keyword evidence="2" id="KW-0732">Signal</keyword>
<dbReference type="EMBL" id="CP092876">
    <property type="protein sequence ID" value="UYV77017.1"/>
    <property type="molecule type" value="Genomic_DNA"/>
</dbReference>
<dbReference type="Proteomes" id="UP001235939">
    <property type="component" value="Chromosome 14"/>
</dbReference>
<feature type="region of interest" description="Disordered" evidence="1">
    <location>
        <begin position="45"/>
        <end position="109"/>
    </location>
</feature>
<feature type="signal peptide" evidence="2">
    <location>
        <begin position="1"/>
        <end position="16"/>
    </location>
</feature>
<proteinExistence type="predicted"/>
<evidence type="ECO:0000256" key="1">
    <source>
        <dbReference type="SAM" id="MobiDB-lite"/>
    </source>
</evidence>
<gene>
    <name evidence="3" type="ORF">LAZ67_14002898</name>
</gene>
<feature type="compositionally biased region" description="Acidic residues" evidence="1">
    <location>
        <begin position="76"/>
        <end position="87"/>
    </location>
</feature>